<dbReference type="PANTHER" id="PTHR33710">
    <property type="entry name" value="BNAC02G09200D PROTEIN"/>
    <property type="match status" value="1"/>
</dbReference>
<reference evidence="2 3" key="1">
    <citation type="journal article" date="2021" name="Comput. Struct. Biotechnol. J.">
        <title>De novo genome assembly of the potent medicinal plant Rehmannia glutinosa using nanopore technology.</title>
        <authorList>
            <person name="Ma L."/>
            <person name="Dong C."/>
            <person name="Song C."/>
            <person name="Wang X."/>
            <person name="Zheng X."/>
            <person name="Niu Y."/>
            <person name="Chen S."/>
            <person name="Feng W."/>
        </authorList>
    </citation>
    <scope>NUCLEOTIDE SEQUENCE [LARGE SCALE GENOMIC DNA]</scope>
    <source>
        <strain evidence="2">DH-2019</strain>
    </source>
</reference>
<comment type="caution">
    <text evidence="2">The sequence shown here is derived from an EMBL/GenBank/DDBJ whole genome shotgun (WGS) entry which is preliminary data.</text>
</comment>
<proteinExistence type="predicted"/>
<organism evidence="2 3">
    <name type="scientific">Rehmannia glutinosa</name>
    <name type="common">Chinese foxglove</name>
    <dbReference type="NCBI Taxonomy" id="99300"/>
    <lineage>
        <taxon>Eukaryota</taxon>
        <taxon>Viridiplantae</taxon>
        <taxon>Streptophyta</taxon>
        <taxon>Embryophyta</taxon>
        <taxon>Tracheophyta</taxon>
        <taxon>Spermatophyta</taxon>
        <taxon>Magnoliopsida</taxon>
        <taxon>eudicotyledons</taxon>
        <taxon>Gunneridae</taxon>
        <taxon>Pentapetalae</taxon>
        <taxon>asterids</taxon>
        <taxon>lamiids</taxon>
        <taxon>Lamiales</taxon>
        <taxon>Orobanchaceae</taxon>
        <taxon>Rehmannieae</taxon>
        <taxon>Rehmannia</taxon>
    </lineage>
</organism>
<dbReference type="InterPro" id="IPR005135">
    <property type="entry name" value="Endo/exonuclease/phosphatase"/>
</dbReference>
<protein>
    <recommendedName>
        <fullName evidence="1">Endonuclease/exonuclease/phosphatase domain-containing protein</fullName>
    </recommendedName>
</protein>
<evidence type="ECO:0000313" key="3">
    <source>
        <dbReference type="Proteomes" id="UP001318860"/>
    </source>
</evidence>
<accession>A0ABR0XNN9</accession>
<dbReference type="Proteomes" id="UP001318860">
    <property type="component" value="Unassembled WGS sequence"/>
</dbReference>
<gene>
    <name evidence="2" type="ORF">DH2020_004128</name>
</gene>
<keyword evidence="3" id="KW-1185">Reference proteome</keyword>
<sequence length="314" mass="36055">MVSGEQGSKQASPAHPILECATTSSPLLTALITSFDQVYDLEEEATQKLIALHNRGVSTSPKDHKKGHDKMLEVEVSQPTIPCSFHASFIYAKCTRIERRQLWDVLRTSASNIGRSPWFIGGDFNCFLHHSERVGSDTNRSLDMIEFGQMASDCRLIDAGYEGDCMHTWVRNNLKERLERIFLNNRWSDFFPKSTVHHPARIKSDHAPLLFKAYISVSKPPSSFRYFKMWARHHSFLNEVSEVWNAPTGFSGLTNLHHKMIRVKQRLKWWNINVFGNIFVKLKLAEQHDVENEQRYDSNPSPSNLGLVLNKFVI</sequence>
<name>A0ABR0XNN9_REHGL</name>
<dbReference type="InterPro" id="IPR036691">
    <property type="entry name" value="Endo/exonu/phosph_ase_sf"/>
</dbReference>
<evidence type="ECO:0000259" key="1">
    <source>
        <dbReference type="Pfam" id="PF03372"/>
    </source>
</evidence>
<dbReference type="SUPFAM" id="SSF56219">
    <property type="entry name" value="DNase I-like"/>
    <property type="match status" value="1"/>
</dbReference>
<dbReference type="PANTHER" id="PTHR33710:SF62">
    <property type="entry name" value="DUF4283 DOMAIN PROTEIN"/>
    <property type="match status" value="1"/>
</dbReference>
<feature type="domain" description="Endonuclease/exonuclease/phosphatase" evidence="1">
    <location>
        <begin position="96"/>
        <end position="206"/>
    </location>
</feature>
<dbReference type="Pfam" id="PF03372">
    <property type="entry name" value="Exo_endo_phos"/>
    <property type="match status" value="1"/>
</dbReference>
<dbReference type="Gene3D" id="3.60.10.10">
    <property type="entry name" value="Endonuclease/exonuclease/phosphatase"/>
    <property type="match status" value="1"/>
</dbReference>
<evidence type="ECO:0000313" key="2">
    <source>
        <dbReference type="EMBL" id="KAK6160747.1"/>
    </source>
</evidence>
<dbReference type="EMBL" id="JABTTQ020000003">
    <property type="protein sequence ID" value="KAK6160747.1"/>
    <property type="molecule type" value="Genomic_DNA"/>
</dbReference>